<evidence type="ECO:0000256" key="3">
    <source>
        <dbReference type="ARBA" id="ARBA00022679"/>
    </source>
</evidence>
<keyword evidence="3" id="KW-0808">Transferase</keyword>
<feature type="domain" description="EF-hand" evidence="12">
    <location>
        <begin position="471"/>
        <end position="506"/>
    </location>
</feature>
<dbReference type="InterPro" id="IPR000719">
    <property type="entry name" value="Prot_kinase_dom"/>
</dbReference>
<sequence>MGVCASSEINEGKPTQSMRTNMISEWKNRDLDKYYKVEKTLVGEGSMGAVSIVKKKQATAGGSAYNGSEHKKGIFKMFGSKRGDIVSDVDERYAMKSIRLGYVTDDFLDELRNEIIILRSLDHPNIVKAYEVYENKKNIYIIMELCTGGDLYQRNPYSEKDAARYTATLLSAISFLHSHDVVHRDLKFENIMFESTAPDAQIKVIDFGLSKKFMPNSDGKMTEGVGTIYTMAPQVLQGVYTSQADLWSIGVIAYMLLSRQKPFYHRKRRYVIDKIMRCDYNFNGPGWRHVSTEAMKFVSSLLVLDPKERLTADEALKHRWLDSNYKLSDRRPSEDVMQDVEGGLVDYGNTSDFKRMALMVVAHKSSTEEIAELRAAFDQYDSTNDGTITLDEFKLALSKSNYSEEEVEKMFAELDIDKNGKIYYTEFIAATLEVCGRIEEDRLAEAFDKIDDDDTGYITGKNLKNLLGKDYTLEKANKLLEEADLDKDGKISFDEFLRMFHKKNNSLRMDVLEGTHSDADESSLLNENAKIPGGKEEVSEE</sequence>
<keyword evidence="7" id="KW-0106">Calcium</keyword>
<reference evidence="13" key="1">
    <citation type="submission" date="2021-01" db="EMBL/GenBank/DDBJ databases">
        <authorList>
            <person name="Corre E."/>
            <person name="Pelletier E."/>
            <person name="Niang G."/>
            <person name="Scheremetjew M."/>
            <person name="Finn R."/>
            <person name="Kale V."/>
            <person name="Holt S."/>
            <person name="Cochrane G."/>
            <person name="Meng A."/>
            <person name="Brown T."/>
            <person name="Cohen L."/>
        </authorList>
    </citation>
    <scope>NUCLEOTIDE SEQUENCE</scope>
    <source>
        <strain evidence="13">CCMP826</strain>
    </source>
</reference>
<evidence type="ECO:0000256" key="1">
    <source>
        <dbReference type="ARBA" id="ARBA00001946"/>
    </source>
</evidence>
<dbReference type="CDD" id="cd05117">
    <property type="entry name" value="STKc_CAMK"/>
    <property type="match status" value="1"/>
</dbReference>
<dbReference type="EMBL" id="HBGV01019007">
    <property type="protein sequence ID" value="CAD9517479.1"/>
    <property type="molecule type" value="Transcribed_RNA"/>
</dbReference>
<evidence type="ECO:0000256" key="10">
    <source>
        <dbReference type="SAM" id="MobiDB-lite"/>
    </source>
</evidence>
<dbReference type="PROSITE" id="PS50222">
    <property type="entry name" value="EF_HAND_2"/>
    <property type="match status" value="3"/>
</dbReference>
<keyword evidence="8" id="KW-0067">ATP-binding</keyword>
<dbReference type="SMART" id="SM00054">
    <property type="entry name" value="EFh"/>
    <property type="match status" value="4"/>
</dbReference>
<evidence type="ECO:0000256" key="4">
    <source>
        <dbReference type="ARBA" id="ARBA00022737"/>
    </source>
</evidence>
<comment type="cofactor">
    <cofactor evidence="1">
        <name>Mg(2+)</name>
        <dbReference type="ChEBI" id="CHEBI:18420"/>
    </cofactor>
</comment>
<dbReference type="Pfam" id="PF00069">
    <property type="entry name" value="Pkinase"/>
    <property type="match status" value="1"/>
</dbReference>
<dbReference type="FunFam" id="1.10.238.10:FF:000003">
    <property type="entry name" value="Calmodulin A"/>
    <property type="match status" value="1"/>
</dbReference>
<dbReference type="CDD" id="cd00051">
    <property type="entry name" value="EFh"/>
    <property type="match status" value="2"/>
</dbReference>
<evidence type="ECO:0000256" key="6">
    <source>
        <dbReference type="ARBA" id="ARBA00022777"/>
    </source>
</evidence>
<evidence type="ECO:0000256" key="9">
    <source>
        <dbReference type="ARBA" id="ARBA00024334"/>
    </source>
</evidence>
<dbReference type="InterPro" id="IPR008271">
    <property type="entry name" value="Ser/Thr_kinase_AS"/>
</dbReference>
<accession>A0A7S2IEP2</accession>
<dbReference type="GO" id="GO:0005509">
    <property type="term" value="F:calcium ion binding"/>
    <property type="evidence" value="ECO:0007669"/>
    <property type="project" value="InterPro"/>
</dbReference>
<organism evidence="13">
    <name type="scientific">Helicotheca tamesis</name>
    <dbReference type="NCBI Taxonomy" id="374047"/>
    <lineage>
        <taxon>Eukaryota</taxon>
        <taxon>Sar</taxon>
        <taxon>Stramenopiles</taxon>
        <taxon>Ochrophyta</taxon>
        <taxon>Bacillariophyta</taxon>
        <taxon>Mediophyceae</taxon>
        <taxon>Lithodesmiophycidae</taxon>
        <taxon>Lithodesmiales</taxon>
        <taxon>Lithodesmiaceae</taxon>
        <taxon>Helicotheca</taxon>
    </lineage>
</organism>
<dbReference type="InterPro" id="IPR011992">
    <property type="entry name" value="EF-hand-dom_pair"/>
</dbReference>
<dbReference type="InterPro" id="IPR018247">
    <property type="entry name" value="EF_Hand_1_Ca_BS"/>
</dbReference>
<feature type="domain" description="EF-hand" evidence="12">
    <location>
        <begin position="368"/>
        <end position="403"/>
    </location>
</feature>
<feature type="domain" description="Protein kinase" evidence="11">
    <location>
        <begin position="36"/>
        <end position="321"/>
    </location>
</feature>
<keyword evidence="4" id="KW-0677">Repeat</keyword>
<evidence type="ECO:0000256" key="2">
    <source>
        <dbReference type="ARBA" id="ARBA00022527"/>
    </source>
</evidence>
<dbReference type="FunFam" id="3.30.200.20:FF:001224">
    <property type="entry name" value="Predicted protein"/>
    <property type="match status" value="1"/>
</dbReference>
<evidence type="ECO:0000313" key="13">
    <source>
        <dbReference type="EMBL" id="CAD9517479.1"/>
    </source>
</evidence>
<dbReference type="PROSITE" id="PS00108">
    <property type="entry name" value="PROTEIN_KINASE_ST"/>
    <property type="match status" value="1"/>
</dbReference>
<evidence type="ECO:0000259" key="11">
    <source>
        <dbReference type="PROSITE" id="PS50011"/>
    </source>
</evidence>
<evidence type="ECO:0000256" key="8">
    <source>
        <dbReference type="ARBA" id="ARBA00022840"/>
    </source>
</evidence>
<dbReference type="PROSITE" id="PS00018">
    <property type="entry name" value="EF_HAND_1"/>
    <property type="match status" value="1"/>
</dbReference>
<dbReference type="Gene3D" id="3.30.200.20">
    <property type="entry name" value="Phosphorylase Kinase, domain 1"/>
    <property type="match status" value="1"/>
</dbReference>
<dbReference type="GO" id="GO:0004674">
    <property type="term" value="F:protein serine/threonine kinase activity"/>
    <property type="evidence" value="ECO:0007669"/>
    <property type="project" value="UniProtKB-KW"/>
</dbReference>
<gene>
    <name evidence="13" type="ORF">HTAM1171_LOCUS11788</name>
</gene>
<feature type="region of interest" description="Disordered" evidence="10">
    <location>
        <begin position="518"/>
        <end position="541"/>
    </location>
</feature>
<dbReference type="InterPro" id="IPR011009">
    <property type="entry name" value="Kinase-like_dom_sf"/>
</dbReference>
<dbReference type="SMART" id="SM00220">
    <property type="entry name" value="S_TKc"/>
    <property type="match status" value="1"/>
</dbReference>
<dbReference type="Gene3D" id="1.10.238.10">
    <property type="entry name" value="EF-hand"/>
    <property type="match status" value="2"/>
</dbReference>
<dbReference type="SUPFAM" id="SSF56112">
    <property type="entry name" value="Protein kinase-like (PK-like)"/>
    <property type="match status" value="1"/>
</dbReference>
<name>A0A7S2IEP2_9STRA</name>
<dbReference type="FunFam" id="1.10.510.10:FF:000571">
    <property type="entry name" value="Maternal embryonic leucine zipper kinase"/>
    <property type="match status" value="1"/>
</dbReference>
<evidence type="ECO:0000256" key="5">
    <source>
        <dbReference type="ARBA" id="ARBA00022741"/>
    </source>
</evidence>
<evidence type="ECO:0008006" key="14">
    <source>
        <dbReference type="Google" id="ProtNLM"/>
    </source>
</evidence>
<dbReference type="SUPFAM" id="SSF47473">
    <property type="entry name" value="EF-hand"/>
    <property type="match status" value="1"/>
</dbReference>
<evidence type="ECO:0000259" key="12">
    <source>
        <dbReference type="PROSITE" id="PS50222"/>
    </source>
</evidence>
<proteinExistence type="inferred from homology"/>
<protein>
    <recommendedName>
        <fullName evidence="14">Calmodulin</fullName>
    </recommendedName>
</protein>
<dbReference type="Pfam" id="PF13499">
    <property type="entry name" value="EF-hand_7"/>
    <property type="match status" value="2"/>
</dbReference>
<dbReference type="PANTHER" id="PTHR24349">
    <property type="entry name" value="SERINE/THREONINE-PROTEIN KINASE"/>
    <property type="match status" value="1"/>
</dbReference>
<evidence type="ECO:0000256" key="7">
    <source>
        <dbReference type="ARBA" id="ARBA00022837"/>
    </source>
</evidence>
<dbReference type="Gene3D" id="1.10.510.10">
    <property type="entry name" value="Transferase(Phosphotransferase) domain 1"/>
    <property type="match status" value="1"/>
</dbReference>
<dbReference type="GO" id="GO:0005524">
    <property type="term" value="F:ATP binding"/>
    <property type="evidence" value="ECO:0007669"/>
    <property type="project" value="UniProtKB-KW"/>
</dbReference>
<keyword evidence="5" id="KW-0547">Nucleotide-binding</keyword>
<dbReference type="AlphaFoldDB" id="A0A7S2IEP2"/>
<keyword evidence="2" id="KW-0723">Serine/threonine-protein kinase</keyword>
<comment type="similarity">
    <text evidence="9">Belongs to the protein kinase superfamily. Ser/Thr protein kinase family. CDPK subfamily.</text>
</comment>
<dbReference type="InterPro" id="IPR050205">
    <property type="entry name" value="CDPK_Ser/Thr_kinases"/>
</dbReference>
<dbReference type="PROSITE" id="PS50011">
    <property type="entry name" value="PROTEIN_KINASE_DOM"/>
    <property type="match status" value="1"/>
</dbReference>
<dbReference type="InterPro" id="IPR002048">
    <property type="entry name" value="EF_hand_dom"/>
</dbReference>
<keyword evidence="6" id="KW-0418">Kinase</keyword>
<feature type="domain" description="EF-hand" evidence="12">
    <location>
        <begin position="404"/>
        <end position="437"/>
    </location>
</feature>